<proteinExistence type="predicted"/>
<sequence length="100" mass="11431">MAKSNLNNQPQKGRALFTSNHEGKLIIRWIDVNDLAHFQCEFLTNAKRVTKSRITCPQSHCPVDLLTGLDGMNYVLYVDDYSVRKASNDDMLLFNKKISN</sequence>
<evidence type="ECO:0000313" key="2">
    <source>
        <dbReference type="Proteomes" id="UP000294166"/>
    </source>
</evidence>
<dbReference type="RefSeq" id="WP_130066398.1">
    <property type="nucleotide sequence ID" value="NZ_SEZN01000016.1"/>
</dbReference>
<dbReference type="EMBL" id="SEZN01000016">
    <property type="protein sequence ID" value="RYU64266.1"/>
    <property type="molecule type" value="Genomic_DNA"/>
</dbReference>
<organism evidence="1 2">
    <name type="scientific">Aliivibrio finisterrensis</name>
    <dbReference type="NCBI Taxonomy" id="511998"/>
    <lineage>
        <taxon>Bacteria</taxon>
        <taxon>Pseudomonadati</taxon>
        <taxon>Pseudomonadota</taxon>
        <taxon>Gammaproteobacteria</taxon>
        <taxon>Vibrionales</taxon>
        <taxon>Vibrionaceae</taxon>
        <taxon>Aliivibrio</taxon>
    </lineage>
</organism>
<accession>A0ABY0IAI8</accession>
<evidence type="ECO:0000313" key="1">
    <source>
        <dbReference type="EMBL" id="RYU64266.1"/>
    </source>
</evidence>
<protein>
    <submittedName>
        <fullName evidence="1">Uncharacterized protein</fullName>
    </submittedName>
</protein>
<dbReference type="Proteomes" id="UP000294166">
    <property type="component" value="Unassembled WGS sequence"/>
</dbReference>
<comment type="caution">
    <text evidence="1">The sequence shown here is derived from an EMBL/GenBank/DDBJ whole genome shotgun (WGS) entry which is preliminary data.</text>
</comment>
<name>A0ABY0IAI8_9GAMM</name>
<keyword evidence="2" id="KW-1185">Reference proteome</keyword>
<gene>
    <name evidence="1" type="ORF">ERW53_10005</name>
</gene>
<reference evidence="1 2" key="1">
    <citation type="submission" date="2019-02" db="EMBL/GenBank/DDBJ databases">
        <title>Genome sequences of Aliivibrio finisterrensis strains from farmed Atlantic salmon.</title>
        <authorList>
            <person name="Bowman J.P."/>
        </authorList>
    </citation>
    <scope>NUCLEOTIDE SEQUENCE [LARGE SCALE GENOMIC DNA]</scope>
    <source>
        <strain evidence="1 2">A21</strain>
    </source>
</reference>